<feature type="signal peptide" evidence="2">
    <location>
        <begin position="1"/>
        <end position="27"/>
    </location>
</feature>
<keyword evidence="4" id="KW-1185">Reference proteome</keyword>
<gene>
    <name evidence="3" type="ORF">SAMN05444336_103323</name>
</gene>
<dbReference type="EMBL" id="FNMZ01000003">
    <property type="protein sequence ID" value="SDX10791.1"/>
    <property type="molecule type" value="Genomic_DNA"/>
</dbReference>
<keyword evidence="1" id="KW-0472">Membrane</keyword>
<evidence type="ECO:0000256" key="2">
    <source>
        <dbReference type="SAM" id="SignalP"/>
    </source>
</evidence>
<dbReference type="STRING" id="356660.SAMN05444336_103323"/>
<dbReference type="AlphaFoldDB" id="A0A1H2Z0C8"/>
<name>A0A1H2Z0C8_9RHOB</name>
<keyword evidence="2" id="KW-0732">Signal</keyword>
<dbReference type="RefSeq" id="WP_092681667.1">
    <property type="nucleotide sequence ID" value="NZ_FNMZ01000003.1"/>
</dbReference>
<feature type="transmembrane region" description="Helical" evidence="1">
    <location>
        <begin position="245"/>
        <end position="264"/>
    </location>
</feature>
<protein>
    <submittedName>
        <fullName evidence="3">VPLPA-CTERM protein sorting domain-containing protein</fullName>
    </submittedName>
</protein>
<sequence>MRTLPRSLAALSLAVASSLLAPAVAQAGPVTGDEILVFGNFSSSATHAATALTAAGHSVTNQAALPSDLRSYDSIWHVASAPGAATDEADLIEFVESGGDLYLTGERPCCELLNQMNENILNALLANPTDLVGVGGLGDEAGPYVVNEDAFGGAFTTAGVGAIAPQLSGGFTWEGDPNNVYMTGAGGHGFVGGWSGSDLAEPGAGSVILVMDVDWFNATSEVADQIAAIQSVMTEGWAGTASAEVPLPAAAPLLLVGLGALGVVRRRRRAA</sequence>
<reference evidence="3 4" key="1">
    <citation type="submission" date="2016-10" db="EMBL/GenBank/DDBJ databases">
        <authorList>
            <person name="de Groot N.N."/>
        </authorList>
    </citation>
    <scope>NUCLEOTIDE SEQUENCE [LARGE SCALE GENOMIC DNA]</scope>
    <source>
        <strain evidence="3 4">DSM 17890</strain>
    </source>
</reference>
<dbReference type="Proteomes" id="UP000199118">
    <property type="component" value="Unassembled WGS sequence"/>
</dbReference>
<organism evidence="3 4">
    <name type="scientific">Albimonas donghaensis</name>
    <dbReference type="NCBI Taxonomy" id="356660"/>
    <lineage>
        <taxon>Bacteria</taxon>
        <taxon>Pseudomonadati</taxon>
        <taxon>Pseudomonadota</taxon>
        <taxon>Alphaproteobacteria</taxon>
        <taxon>Rhodobacterales</taxon>
        <taxon>Paracoccaceae</taxon>
        <taxon>Albimonas</taxon>
    </lineage>
</organism>
<evidence type="ECO:0000313" key="3">
    <source>
        <dbReference type="EMBL" id="SDX10791.1"/>
    </source>
</evidence>
<dbReference type="NCBIfam" id="TIGR03370">
    <property type="entry name" value="VPLPA-CTERM"/>
    <property type="match status" value="1"/>
</dbReference>
<accession>A0A1H2Z0C8</accession>
<feature type="chain" id="PRO_5011490421" evidence="2">
    <location>
        <begin position="28"/>
        <end position="271"/>
    </location>
</feature>
<evidence type="ECO:0000313" key="4">
    <source>
        <dbReference type="Proteomes" id="UP000199118"/>
    </source>
</evidence>
<keyword evidence="1" id="KW-1133">Transmembrane helix</keyword>
<keyword evidence="1" id="KW-0812">Transmembrane</keyword>
<dbReference type="InterPro" id="IPR022472">
    <property type="entry name" value="VPLPA-CTERM"/>
</dbReference>
<proteinExistence type="predicted"/>
<evidence type="ECO:0000256" key="1">
    <source>
        <dbReference type="SAM" id="Phobius"/>
    </source>
</evidence>
<dbReference type="OrthoDB" id="5430002at2"/>